<keyword evidence="12" id="KW-1185">Reference proteome</keyword>
<comment type="catalytic activity">
    <reaction evidence="9">
        <text>beta-D-fructose 6-phosphate + ATP = beta-D-fructose 1,6-bisphosphate + ADP + H(+)</text>
        <dbReference type="Rhea" id="RHEA:16109"/>
        <dbReference type="ChEBI" id="CHEBI:15378"/>
        <dbReference type="ChEBI" id="CHEBI:30616"/>
        <dbReference type="ChEBI" id="CHEBI:32966"/>
        <dbReference type="ChEBI" id="CHEBI:57634"/>
        <dbReference type="ChEBI" id="CHEBI:456216"/>
        <dbReference type="EC" id="2.7.1.11"/>
    </reaction>
</comment>
<dbReference type="PRINTS" id="PR00476">
    <property type="entry name" value="PHFRCTKINASE"/>
</dbReference>
<evidence type="ECO:0000313" key="11">
    <source>
        <dbReference type="EMBL" id="TQL64138.1"/>
    </source>
</evidence>
<comment type="subcellular location">
    <subcellularLocation>
        <location evidence="9">Cytoplasm</location>
    </subcellularLocation>
</comment>
<feature type="binding site" description="in other chain" evidence="9">
    <location>
        <begin position="149"/>
        <end position="151"/>
    </location>
    <ligand>
        <name>substrate</name>
        <note>ligand shared between dimeric partners</note>
    </ligand>
</feature>
<dbReference type="Proteomes" id="UP000315389">
    <property type="component" value="Unassembled WGS sequence"/>
</dbReference>
<keyword evidence="7 9" id="KW-0460">Magnesium</keyword>
<feature type="binding site" description="in other chain" evidence="9">
    <location>
        <begin position="193"/>
        <end position="195"/>
    </location>
    <ligand>
        <name>substrate</name>
        <note>ligand shared between dimeric partners</note>
    </ligand>
</feature>
<comment type="function">
    <text evidence="9">Catalyzes the phosphorylation of D-fructose 6-phosphate to fructose 1,6-bisphosphate by ATP, the first committing step of glycolysis.</text>
</comment>
<dbReference type="AlphaFoldDB" id="A0A542ZUU8"/>
<feature type="binding site" description="in other chain" evidence="9">
    <location>
        <position position="246"/>
    </location>
    <ligand>
        <name>substrate</name>
        <note>ligand shared between dimeric partners</note>
    </ligand>
</feature>
<gene>
    <name evidence="9" type="primary">pfkA</name>
    <name evidence="11" type="ORF">FB461_0629</name>
</gene>
<dbReference type="PIRSF" id="PIRSF000532">
    <property type="entry name" value="ATP_PFK_prok"/>
    <property type="match status" value="1"/>
</dbReference>
<dbReference type="SUPFAM" id="SSF53784">
    <property type="entry name" value="Phosphofructokinase"/>
    <property type="match status" value="1"/>
</dbReference>
<feature type="active site" description="Proton acceptor" evidence="9">
    <location>
        <position position="151"/>
    </location>
</feature>
<dbReference type="NCBIfam" id="NF002872">
    <property type="entry name" value="PRK03202.1"/>
    <property type="match status" value="1"/>
</dbReference>
<dbReference type="GO" id="GO:0005945">
    <property type="term" value="C:6-phosphofructokinase complex"/>
    <property type="evidence" value="ECO:0007669"/>
    <property type="project" value="TreeGrafter"/>
</dbReference>
<feature type="binding site" evidence="9">
    <location>
        <position position="307"/>
    </location>
    <ligand>
        <name>substrate</name>
        <note>ligand shared between dimeric partners</note>
    </ligand>
</feature>
<dbReference type="UniPathway" id="UPA00109">
    <property type="reaction ID" value="UER00182"/>
</dbReference>
<feature type="binding site" evidence="9">
    <location>
        <begin position="90"/>
        <end position="91"/>
    </location>
    <ligand>
        <name>ATP</name>
        <dbReference type="ChEBI" id="CHEBI:30616"/>
    </ligand>
</feature>
<keyword evidence="9" id="KW-0067">ATP-binding</keyword>
<dbReference type="GO" id="GO:0005524">
    <property type="term" value="F:ATP binding"/>
    <property type="evidence" value="ECO:0007669"/>
    <property type="project" value="UniProtKB-KW"/>
</dbReference>
<evidence type="ECO:0000313" key="12">
    <source>
        <dbReference type="Proteomes" id="UP000315389"/>
    </source>
</evidence>
<dbReference type="GO" id="GO:0003872">
    <property type="term" value="F:6-phosphofructokinase activity"/>
    <property type="evidence" value="ECO:0007669"/>
    <property type="project" value="UniProtKB-UniRule"/>
</dbReference>
<dbReference type="EC" id="2.7.1.11" evidence="9"/>
<dbReference type="PANTHER" id="PTHR13697:SF52">
    <property type="entry name" value="ATP-DEPENDENT 6-PHOSPHOFRUCTOKINASE 3"/>
    <property type="match status" value="1"/>
</dbReference>
<dbReference type="InterPro" id="IPR035966">
    <property type="entry name" value="PKF_sf"/>
</dbReference>
<accession>A0A542ZUU8</accession>
<evidence type="ECO:0000256" key="6">
    <source>
        <dbReference type="ARBA" id="ARBA00022777"/>
    </source>
</evidence>
<keyword evidence="3 9" id="KW-0963">Cytoplasm</keyword>
<dbReference type="Gene3D" id="3.40.50.460">
    <property type="entry name" value="Phosphofructokinase domain"/>
    <property type="match status" value="1"/>
</dbReference>
<name>A0A542ZUU8_RARFA</name>
<keyword evidence="9" id="KW-0547">Nucleotide-binding</keyword>
<feature type="binding site" evidence="9">
    <location>
        <position position="28"/>
    </location>
    <ligand>
        <name>ATP</name>
        <dbReference type="ChEBI" id="CHEBI:30616"/>
    </ligand>
</feature>
<keyword evidence="8 9" id="KW-0324">Glycolysis</keyword>
<evidence type="ECO:0000256" key="3">
    <source>
        <dbReference type="ARBA" id="ARBA00022490"/>
    </source>
</evidence>
<dbReference type="Gene3D" id="3.40.50.450">
    <property type="match status" value="1"/>
</dbReference>
<keyword evidence="5 9" id="KW-0479">Metal-binding</keyword>
<protein>
    <recommendedName>
        <fullName evidence="9">ATP-dependent 6-phosphofructokinase</fullName>
        <shortName evidence="9">ATP-PFK</shortName>
        <shortName evidence="9">Phosphofructokinase</shortName>
        <ecNumber evidence="9">2.7.1.11</ecNumber>
    </recommendedName>
    <alternativeName>
        <fullName evidence="9">Phosphohexokinase</fullName>
    </alternativeName>
</protein>
<feature type="binding site" evidence="9">
    <location>
        <position position="186"/>
    </location>
    <ligand>
        <name>substrate</name>
        <note>ligand shared between dimeric partners</note>
    </ligand>
</feature>
<dbReference type="Pfam" id="PF00365">
    <property type="entry name" value="PFK"/>
    <property type="match status" value="1"/>
</dbReference>
<dbReference type="InterPro" id="IPR000023">
    <property type="entry name" value="Phosphofructokinase_dom"/>
</dbReference>
<evidence type="ECO:0000256" key="8">
    <source>
        <dbReference type="ARBA" id="ARBA00023152"/>
    </source>
</evidence>
<dbReference type="GO" id="GO:0048029">
    <property type="term" value="F:monosaccharide binding"/>
    <property type="evidence" value="ECO:0007669"/>
    <property type="project" value="TreeGrafter"/>
</dbReference>
<dbReference type="GO" id="GO:0047334">
    <property type="term" value="F:diphosphate-fructose-6-phosphate 1-phosphotransferase activity"/>
    <property type="evidence" value="ECO:0007669"/>
    <property type="project" value="InterPro"/>
</dbReference>
<dbReference type="GO" id="GO:0042802">
    <property type="term" value="F:identical protein binding"/>
    <property type="evidence" value="ECO:0007669"/>
    <property type="project" value="TreeGrafter"/>
</dbReference>
<dbReference type="PANTHER" id="PTHR13697">
    <property type="entry name" value="PHOSPHOFRUCTOKINASE"/>
    <property type="match status" value="1"/>
</dbReference>
<dbReference type="InterPro" id="IPR012003">
    <property type="entry name" value="ATP_PFK_prok-type"/>
</dbReference>
<comment type="caution">
    <text evidence="9">Lacks conserved residue(s) required for the propagation of feature annotation.</text>
</comment>
<dbReference type="GO" id="GO:0006002">
    <property type="term" value="P:fructose 6-phosphate metabolic process"/>
    <property type="evidence" value="ECO:0007669"/>
    <property type="project" value="InterPro"/>
</dbReference>
<comment type="similarity">
    <text evidence="9">Belongs to the phosphofructokinase type A (PFKA) family. Mixed-substrate PFK group III subfamily.</text>
</comment>
<keyword evidence="4 9" id="KW-0808">Transferase</keyword>
<dbReference type="HAMAP" id="MF_01976">
    <property type="entry name" value="Phosphofructokinase_III"/>
    <property type="match status" value="1"/>
</dbReference>
<evidence type="ECO:0000259" key="10">
    <source>
        <dbReference type="Pfam" id="PF00365"/>
    </source>
</evidence>
<feature type="domain" description="Phosphofructokinase" evidence="10">
    <location>
        <begin position="20"/>
        <end position="338"/>
    </location>
</feature>
<dbReference type="GO" id="GO:0070095">
    <property type="term" value="F:fructose-6-phosphate binding"/>
    <property type="evidence" value="ECO:0007669"/>
    <property type="project" value="TreeGrafter"/>
</dbReference>
<dbReference type="GO" id="GO:0061621">
    <property type="term" value="P:canonical glycolysis"/>
    <property type="evidence" value="ECO:0007669"/>
    <property type="project" value="TreeGrafter"/>
</dbReference>
<comment type="caution">
    <text evidence="11">The sequence shown here is derived from an EMBL/GenBank/DDBJ whole genome shotgun (WGS) entry which is preliminary data.</text>
</comment>
<evidence type="ECO:0000256" key="4">
    <source>
        <dbReference type="ARBA" id="ARBA00022679"/>
    </source>
</evidence>
<feature type="site" description="Important for substrate specificity; cannot use PPi as phosphoryl donor" evidence="9">
    <location>
        <position position="128"/>
    </location>
</feature>
<dbReference type="GO" id="GO:0030388">
    <property type="term" value="P:fructose 1,6-bisphosphate metabolic process"/>
    <property type="evidence" value="ECO:0007669"/>
    <property type="project" value="TreeGrafter"/>
</dbReference>
<evidence type="ECO:0000256" key="2">
    <source>
        <dbReference type="ARBA" id="ARBA00004679"/>
    </source>
</evidence>
<comment type="subunit">
    <text evidence="9">Homodimer or homotetramer.</text>
</comment>
<evidence type="ECO:0000256" key="7">
    <source>
        <dbReference type="ARBA" id="ARBA00022842"/>
    </source>
</evidence>
<dbReference type="InterPro" id="IPR022953">
    <property type="entry name" value="ATP_PFK"/>
</dbReference>
<evidence type="ECO:0000256" key="1">
    <source>
        <dbReference type="ARBA" id="ARBA00001946"/>
    </source>
</evidence>
<sequence length="389" mass="40953">MTAWTAMGHAKEGGEMSAKKVGILTAGGDSPGLNAAIRGFGKTAVGHYHMDLIGYRDGITGLVQDRHEPLTGSTLSGILTVGGTILGTSRDKVHRFATPDGVVDMVPTVVENYQREGLDALIMLGGGGTAKNAKRLVDAGLNVIHLPKTIDNDIAETDTTFGFATAMEIATDAIDRVHSTAHSHHRIILTEIMGHRAGWLTLGAGIAGGADIILIPEIPYTVESVAATIRERTKRGSSFSVVAVAEGARDIHDTADYEAARLLVKAAKTPEQQRAAKVHLRNVEDLQREHTFKLARELEAATGLEARVTILGYVQRGGSPSAADRMLATRLGAAAADLVADGEFGVMVASHGEEAVPVPLDRVAGKTKLVPPDHAWVQAARKVGTGLGD</sequence>
<evidence type="ECO:0000256" key="5">
    <source>
        <dbReference type="ARBA" id="ARBA00022723"/>
    </source>
</evidence>
<organism evidence="11 12">
    <name type="scientific">Rarobacter faecitabidus</name>
    <dbReference type="NCBI Taxonomy" id="13243"/>
    <lineage>
        <taxon>Bacteria</taxon>
        <taxon>Bacillati</taxon>
        <taxon>Actinomycetota</taxon>
        <taxon>Actinomycetes</taxon>
        <taxon>Micrococcales</taxon>
        <taxon>Rarobacteraceae</taxon>
        <taxon>Rarobacter</taxon>
    </lineage>
</organism>
<dbReference type="EMBL" id="VFOS01000001">
    <property type="protein sequence ID" value="TQL64138.1"/>
    <property type="molecule type" value="Genomic_DNA"/>
</dbReference>
<comment type="pathway">
    <text evidence="2 9">Carbohydrate degradation; glycolysis; D-glyceraldehyde 3-phosphate and glycerone phosphate from D-glucose: step 3/4.</text>
</comment>
<proteinExistence type="inferred from homology"/>
<dbReference type="GO" id="GO:0046872">
    <property type="term" value="F:metal ion binding"/>
    <property type="evidence" value="ECO:0007669"/>
    <property type="project" value="UniProtKB-KW"/>
</dbReference>
<dbReference type="GO" id="GO:0016208">
    <property type="term" value="F:AMP binding"/>
    <property type="evidence" value="ECO:0007669"/>
    <property type="project" value="TreeGrafter"/>
</dbReference>
<comment type="cofactor">
    <cofactor evidence="1 9">
        <name>Mg(2+)</name>
        <dbReference type="ChEBI" id="CHEBI:18420"/>
    </cofactor>
</comment>
<reference evidence="11 12" key="1">
    <citation type="submission" date="2019-06" db="EMBL/GenBank/DDBJ databases">
        <title>Sequencing the genomes of 1000 actinobacteria strains.</title>
        <authorList>
            <person name="Klenk H.-P."/>
        </authorList>
    </citation>
    <scope>NUCLEOTIDE SEQUENCE [LARGE SCALE GENOMIC DNA]</scope>
    <source>
        <strain evidence="11 12">DSM 4813</strain>
    </source>
</reference>
<evidence type="ECO:0000256" key="9">
    <source>
        <dbReference type="HAMAP-Rule" id="MF_01976"/>
    </source>
</evidence>
<feature type="binding site" description="in other chain" evidence="9">
    <location>
        <begin position="313"/>
        <end position="316"/>
    </location>
    <ligand>
        <name>substrate</name>
        <note>ligand shared between dimeric partners</note>
    </ligand>
</feature>
<keyword evidence="6 9" id="KW-0418">Kinase</keyword>
<dbReference type="InterPro" id="IPR012829">
    <property type="entry name" value="Phosphofructokinase_III"/>
</dbReference>